<dbReference type="Proteomes" id="UP000076738">
    <property type="component" value="Unassembled WGS sequence"/>
</dbReference>
<dbReference type="InterPro" id="IPR018712">
    <property type="entry name" value="Tle1-like_cat"/>
</dbReference>
<feature type="region of interest" description="Disordered" evidence="1">
    <location>
        <begin position="1"/>
        <end position="28"/>
    </location>
</feature>
<dbReference type="AlphaFoldDB" id="A0A167KF48"/>
<dbReference type="STRING" id="1330018.A0A167KF48"/>
<dbReference type="PANTHER" id="PTHR33840:SF2">
    <property type="entry name" value="TLE1 PHOSPHOLIPASE DOMAIN-CONTAINING PROTEIN"/>
    <property type="match status" value="1"/>
</dbReference>
<evidence type="ECO:0000259" key="2">
    <source>
        <dbReference type="Pfam" id="PF09994"/>
    </source>
</evidence>
<feature type="domain" description="T6SS Phospholipase effector Tle1-like catalytic" evidence="2">
    <location>
        <begin position="34"/>
        <end position="311"/>
    </location>
</feature>
<keyword evidence="4" id="KW-1185">Reference proteome</keyword>
<reference evidence="3 4" key="1">
    <citation type="journal article" date="2016" name="Mol. Biol. Evol.">
        <title>Comparative Genomics of Early-Diverging Mushroom-Forming Fungi Provides Insights into the Origins of Lignocellulose Decay Capabilities.</title>
        <authorList>
            <person name="Nagy L.G."/>
            <person name="Riley R."/>
            <person name="Tritt A."/>
            <person name="Adam C."/>
            <person name="Daum C."/>
            <person name="Floudas D."/>
            <person name="Sun H."/>
            <person name="Yadav J.S."/>
            <person name="Pangilinan J."/>
            <person name="Larsson K.H."/>
            <person name="Matsuura K."/>
            <person name="Barry K."/>
            <person name="Labutti K."/>
            <person name="Kuo R."/>
            <person name="Ohm R.A."/>
            <person name="Bhattacharya S.S."/>
            <person name="Shirouzu T."/>
            <person name="Yoshinaga Y."/>
            <person name="Martin F.M."/>
            <person name="Grigoriev I.V."/>
            <person name="Hibbett D.S."/>
        </authorList>
    </citation>
    <scope>NUCLEOTIDE SEQUENCE [LARGE SCALE GENOMIC DNA]</scope>
    <source>
        <strain evidence="3 4">TUFC12733</strain>
    </source>
</reference>
<name>A0A167KF48_CALVF</name>
<evidence type="ECO:0000313" key="3">
    <source>
        <dbReference type="EMBL" id="KZO94581.1"/>
    </source>
</evidence>
<feature type="compositionally biased region" description="Polar residues" evidence="1">
    <location>
        <begin position="9"/>
        <end position="28"/>
    </location>
</feature>
<dbReference type="Pfam" id="PF09994">
    <property type="entry name" value="T6SS_Tle1-like_cat"/>
    <property type="match status" value="1"/>
</dbReference>
<sequence>MLAMPIPTHSRTVSDVTSTTAGSNTTSLPDGRGRRLILCFDGTSNLFDKSNTNVVKLVSYLKKDDLNEQQVYYQTGVGTYIPPGTMMPFAVKFAKIIDQAVAWDIGNHVMGGYTFLMQNWTPGSKISIFGFSRGAYTARALAGMLHKVGLLSRSNEEQVPFAYNMYANASDMCDDFKRTFCNPVDVDFLGVWDTVSSVGVLTETDLPFTDSAQFIRVFRHAVSLDERRCKFKANLCDLKCGKRAEVRKRRLGLHTSLEETQDIKDPDCTAPHTDVEEVWFAGGHGDIGGGCVTNDVEHSANRIPLVWMIREIVLSHTGITFDPAALKRDGIALPTHAAQEKGGNAVRQLDKQYEKDVEAPIHDWLNIDKRWWLLEVLPFTCRVLRKVKRVGKKDKTGVSQDAKPGKNAKDQKKTKKQSKWKLSPWPNFGHYRDLPPTGLKVHVSVLERQSNDPAYAFRWSEAPEWIQ</sequence>
<dbReference type="OrthoDB" id="3162439at2759"/>
<dbReference type="EMBL" id="KV417294">
    <property type="protein sequence ID" value="KZO94581.1"/>
    <property type="molecule type" value="Genomic_DNA"/>
</dbReference>
<protein>
    <recommendedName>
        <fullName evidence="2">T6SS Phospholipase effector Tle1-like catalytic domain-containing protein</fullName>
    </recommendedName>
</protein>
<dbReference type="SUPFAM" id="SSF53474">
    <property type="entry name" value="alpha/beta-Hydrolases"/>
    <property type="match status" value="1"/>
</dbReference>
<organism evidence="3 4">
    <name type="scientific">Calocera viscosa (strain TUFC12733)</name>
    <dbReference type="NCBI Taxonomy" id="1330018"/>
    <lineage>
        <taxon>Eukaryota</taxon>
        <taxon>Fungi</taxon>
        <taxon>Dikarya</taxon>
        <taxon>Basidiomycota</taxon>
        <taxon>Agaricomycotina</taxon>
        <taxon>Dacrymycetes</taxon>
        <taxon>Dacrymycetales</taxon>
        <taxon>Dacrymycetaceae</taxon>
        <taxon>Calocera</taxon>
    </lineage>
</organism>
<feature type="region of interest" description="Disordered" evidence="1">
    <location>
        <begin position="392"/>
        <end position="424"/>
    </location>
</feature>
<evidence type="ECO:0000313" key="4">
    <source>
        <dbReference type="Proteomes" id="UP000076738"/>
    </source>
</evidence>
<accession>A0A167KF48</accession>
<dbReference type="PANTHER" id="PTHR33840">
    <property type="match status" value="1"/>
</dbReference>
<dbReference type="InterPro" id="IPR029058">
    <property type="entry name" value="AB_hydrolase_fold"/>
</dbReference>
<evidence type="ECO:0000256" key="1">
    <source>
        <dbReference type="SAM" id="MobiDB-lite"/>
    </source>
</evidence>
<gene>
    <name evidence="3" type="ORF">CALVIDRAFT_599949</name>
</gene>
<proteinExistence type="predicted"/>